<dbReference type="PANTHER" id="PTHR30443">
    <property type="entry name" value="INNER MEMBRANE PROTEIN"/>
    <property type="match status" value="1"/>
</dbReference>
<feature type="transmembrane region" description="Helical" evidence="2">
    <location>
        <begin position="107"/>
        <end position="128"/>
    </location>
</feature>
<evidence type="ECO:0000259" key="3">
    <source>
        <dbReference type="Pfam" id="PF00884"/>
    </source>
</evidence>
<gene>
    <name evidence="4" type="ORF">EYC98_10625</name>
</gene>
<comment type="caution">
    <text evidence="4">The sequence shown here is derived from an EMBL/GenBank/DDBJ whole genome shotgun (WGS) entry which is preliminary data.</text>
</comment>
<feature type="transmembrane region" description="Helical" evidence="2">
    <location>
        <begin position="61"/>
        <end position="80"/>
    </location>
</feature>
<evidence type="ECO:0000313" key="4">
    <source>
        <dbReference type="EMBL" id="MCX2981318.1"/>
    </source>
</evidence>
<proteinExistence type="inferred from homology"/>
<evidence type="ECO:0000256" key="2">
    <source>
        <dbReference type="SAM" id="Phobius"/>
    </source>
</evidence>
<evidence type="ECO:0000313" key="5">
    <source>
        <dbReference type="Proteomes" id="UP001143362"/>
    </source>
</evidence>
<keyword evidence="2" id="KW-0812">Transmembrane</keyword>
<reference evidence="4" key="1">
    <citation type="submission" date="2019-02" db="EMBL/GenBank/DDBJ databases">
        <authorList>
            <person name="Li S.-H."/>
        </authorList>
    </citation>
    <scope>NUCLEOTIDE SEQUENCE</scope>
    <source>
        <strain evidence="4">IMCC14734</strain>
    </source>
</reference>
<dbReference type="Proteomes" id="UP001143362">
    <property type="component" value="Unassembled WGS sequence"/>
</dbReference>
<dbReference type="InterPro" id="IPR000917">
    <property type="entry name" value="Sulfatase_N"/>
</dbReference>
<keyword evidence="2" id="KW-1133">Transmembrane helix</keyword>
<dbReference type="Gene3D" id="3.40.720.10">
    <property type="entry name" value="Alkaline Phosphatase, subunit A"/>
    <property type="match status" value="1"/>
</dbReference>
<keyword evidence="5" id="KW-1185">Reference proteome</keyword>
<dbReference type="RefSeq" id="WP_279245319.1">
    <property type="nucleotide sequence ID" value="NZ_SHNN01000002.1"/>
</dbReference>
<sequence length="557" mass="61131">MYPYIKTILFALALALGYAPLLQRIQSFEGVAGLLAYLVLVGLVIFGVILGALSRLFLVRLAWAILLSGGVLFELSYFHVMADHLTYDAFLELYASRNFLGDAMQQYAQPLLASLPCAAALFAAILMSPARSMRPGESRIASFLSVIGPAGVILALSVLLFARGGSGASALPFGIPVYAFFSLAVYEEVVDPDVARLPVTIPRTGDTLAGDLVLIIDESLRGDYLDINHPRGVDSGLQENYPGIEVLNLGLSVSATNCSIGSNMILRFGGRRDNYREHLKSMPSIWEYAAKAGLATVYIDAQSEHRFFNGMTDEEIAHIGRIIQFHGVEPLYRDIEAGKALKKLLADDVQQLILVNKLGPHFPINDKYPPTYARFQPSLPTGSFVDTAVSGRMPELFSGQWDLYKNSYKNTIEWTVGQFFRELLTDLELNQTLIFYTGDHGQSFHERGEPGLRSHCTPGAVPAMEEGVVPMVVIGGTALNPQLQAVLLKKHNASSHYALFPTLLEALGYDSEQVEAVYGPSLLSPLEDPMTFNSRFRARLGLLPVWNRVDINELVSP</sequence>
<feature type="domain" description="Sulfatase N-terminal" evidence="3">
    <location>
        <begin position="338"/>
        <end position="509"/>
    </location>
</feature>
<keyword evidence="2" id="KW-0472">Membrane</keyword>
<dbReference type="EMBL" id="SHNN01000002">
    <property type="protein sequence ID" value="MCX2981318.1"/>
    <property type="molecule type" value="Genomic_DNA"/>
</dbReference>
<dbReference type="SUPFAM" id="SSF53649">
    <property type="entry name" value="Alkaline phosphatase-like"/>
    <property type="match status" value="1"/>
</dbReference>
<protein>
    <submittedName>
        <fullName evidence="4">Sulfatase</fullName>
    </submittedName>
</protein>
<feature type="transmembrane region" description="Helical" evidence="2">
    <location>
        <begin position="140"/>
        <end position="162"/>
    </location>
</feature>
<name>A0ABT3TGB3_9GAMM</name>
<dbReference type="PANTHER" id="PTHR30443:SF4">
    <property type="entry name" value="PHOSPHOETHANOLAMINE TRANSFERASE OPGE-RELATED"/>
    <property type="match status" value="1"/>
</dbReference>
<dbReference type="Pfam" id="PF00884">
    <property type="entry name" value="Sulfatase"/>
    <property type="match status" value="1"/>
</dbReference>
<comment type="similarity">
    <text evidence="1">Belongs to the phosphoethanolamine transferase family.</text>
</comment>
<feature type="transmembrane region" description="Helical" evidence="2">
    <location>
        <begin position="34"/>
        <end position="54"/>
    </location>
</feature>
<evidence type="ECO:0000256" key="1">
    <source>
        <dbReference type="ARBA" id="ARBA00038481"/>
    </source>
</evidence>
<dbReference type="InterPro" id="IPR017850">
    <property type="entry name" value="Alkaline_phosphatase_core_sf"/>
</dbReference>
<accession>A0ABT3TGB3</accession>
<organism evidence="4 5">
    <name type="scientific">Candidatus Litorirhabdus singularis</name>
    <dbReference type="NCBI Taxonomy" id="2518993"/>
    <lineage>
        <taxon>Bacteria</taxon>
        <taxon>Pseudomonadati</taxon>
        <taxon>Pseudomonadota</taxon>
        <taxon>Gammaproteobacteria</taxon>
        <taxon>Cellvibrionales</taxon>
        <taxon>Halieaceae</taxon>
        <taxon>Candidatus Litorirhabdus</taxon>
    </lineage>
</organism>
<dbReference type="InterPro" id="IPR040423">
    <property type="entry name" value="PEA_transferase"/>
</dbReference>